<feature type="compositionally biased region" description="Basic and acidic residues" evidence="1">
    <location>
        <begin position="352"/>
        <end position="374"/>
    </location>
</feature>
<comment type="caution">
    <text evidence="2">The sequence shown here is derived from an EMBL/GenBank/DDBJ whole genome shotgun (WGS) entry which is preliminary data.</text>
</comment>
<evidence type="ECO:0000256" key="1">
    <source>
        <dbReference type="SAM" id="MobiDB-lite"/>
    </source>
</evidence>
<dbReference type="EMBL" id="BQNB010018064">
    <property type="protein sequence ID" value="GJT70298.1"/>
    <property type="molecule type" value="Genomic_DNA"/>
</dbReference>
<dbReference type="Proteomes" id="UP001151760">
    <property type="component" value="Unassembled WGS sequence"/>
</dbReference>
<reference evidence="2" key="2">
    <citation type="submission" date="2022-01" db="EMBL/GenBank/DDBJ databases">
        <authorList>
            <person name="Yamashiro T."/>
            <person name="Shiraishi A."/>
            <person name="Satake H."/>
            <person name="Nakayama K."/>
        </authorList>
    </citation>
    <scope>NUCLEOTIDE SEQUENCE</scope>
</reference>
<feature type="region of interest" description="Disordered" evidence="1">
    <location>
        <begin position="62"/>
        <end position="103"/>
    </location>
</feature>
<feature type="compositionally biased region" description="Basic and acidic residues" evidence="1">
    <location>
        <begin position="191"/>
        <end position="200"/>
    </location>
</feature>
<sequence>MAYSLSSSNVNSKVHTCSTECEQSYAQLKKLYDTQKEQLGDASIEIQACTQALKKVTALTAEEENSTSPHSRAACSARDAQGTPTQSAAHSQRTASVQGTAAYHRSKPKLKGILSKFSSLFQPVVQHHAFWVENQNLKKQKRRRKKHKKKVSSVKLGRNKDEGTLSEEHNVQEEDTAHPFFDDIVDKDAAVTPDLERKSDETEEVNIEEKEASNVKSGETEELDLETTQSTARQGTITPRTLNFEDEADQEYEAFLVPIQPHSQTANSRALEIQMMRRVVEKFKLMGCRREEERGLKDLKKTKPKTTLRKPTILAQERNQNDNFLKGQGSNILYRLKAYYTKVHLSNDEDSGNDHLPKADSRQDWWKPLPEEQRPATPEPTWTIPSSNVSDIENNWASTLVSTYETPVKNSLLAKTEDMMTFMKCKGSNPALSISKMKAASYPDFGLELLVPKQITILTDMILRRIEKMSEHICGFSVSSESKHTQDTGHLDHLPGLDKRILSTAVKQWTQKLVIRQHVEDFQLSIESYQTQLNLTKLGWDATGYEFKHDYTIIESP</sequence>
<feature type="compositionally biased region" description="Polar residues" evidence="1">
    <location>
        <begin position="82"/>
        <end position="99"/>
    </location>
</feature>
<feature type="compositionally biased region" description="Basic residues" evidence="1">
    <location>
        <begin position="138"/>
        <end position="152"/>
    </location>
</feature>
<evidence type="ECO:0000313" key="3">
    <source>
        <dbReference type="Proteomes" id="UP001151760"/>
    </source>
</evidence>
<reference evidence="2" key="1">
    <citation type="journal article" date="2022" name="Int. J. Mol. Sci.">
        <title>Draft Genome of Tanacetum Coccineum: Genomic Comparison of Closely Related Tanacetum-Family Plants.</title>
        <authorList>
            <person name="Yamashiro T."/>
            <person name="Shiraishi A."/>
            <person name="Nakayama K."/>
            <person name="Satake H."/>
        </authorList>
    </citation>
    <scope>NUCLEOTIDE SEQUENCE</scope>
</reference>
<organism evidence="2 3">
    <name type="scientific">Tanacetum coccineum</name>
    <dbReference type="NCBI Taxonomy" id="301880"/>
    <lineage>
        <taxon>Eukaryota</taxon>
        <taxon>Viridiplantae</taxon>
        <taxon>Streptophyta</taxon>
        <taxon>Embryophyta</taxon>
        <taxon>Tracheophyta</taxon>
        <taxon>Spermatophyta</taxon>
        <taxon>Magnoliopsida</taxon>
        <taxon>eudicotyledons</taxon>
        <taxon>Gunneridae</taxon>
        <taxon>Pentapetalae</taxon>
        <taxon>asterids</taxon>
        <taxon>campanulids</taxon>
        <taxon>Asterales</taxon>
        <taxon>Asteraceae</taxon>
        <taxon>Asteroideae</taxon>
        <taxon>Anthemideae</taxon>
        <taxon>Anthemidinae</taxon>
        <taxon>Tanacetum</taxon>
    </lineage>
</organism>
<accession>A0ABQ5G5D9</accession>
<feature type="region of interest" description="Disordered" evidence="1">
    <location>
        <begin position="136"/>
        <end position="178"/>
    </location>
</feature>
<name>A0ABQ5G5D9_9ASTR</name>
<evidence type="ECO:0000313" key="2">
    <source>
        <dbReference type="EMBL" id="GJT70298.1"/>
    </source>
</evidence>
<gene>
    <name evidence="2" type="ORF">Tco_1029584</name>
</gene>
<keyword evidence="3" id="KW-1185">Reference proteome</keyword>
<feature type="region of interest" description="Disordered" evidence="1">
    <location>
        <begin position="347"/>
        <end position="387"/>
    </location>
</feature>
<feature type="compositionally biased region" description="Basic and acidic residues" evidence="1">
    <location>
        <begin position="158"/>
        <end position="178"/>
    </location>
</feature>
<feature type="region of interest" description="Disordered" evidence="1">
    <location>
        <begin position="191"/>
        <end position="233"/>
    </location>
</feature>
<protein>
    <submittedName>
        <fullName evidence="2">Uncharacterized protein</fullName>
    </submittedName>
</protein>
<proteinExistence type="predicted"/>